<evidence type="ECO:0008006" key="3">
    <source>
        <dbReference type="Google" id="ProtNLM"/>
    </source>
</evidence>
<name>A0ABP5UC57_9ACTN</name>
<dbReference type="SUPFAM" id="SSF53474">
    <property type="entry name" value="alpha/beta-Hydrolases"/>
    <property type="match status" value="1"/>
</dbReference>
<organism evidence="1 2">
    <name type="scientific">Dactylosporangium salmoneum</name>
    <dbReference type="NCBI Taxonomy" id="53361"/>
    <lineage>
        <taxon>Bacteria</taxon>
        <taxon>Bacillati</taxon>
        <taxon>Actinomycetota</taxon>
        <taxon>Actinomycetes</taxon>
        <taxon>Micromonosporales</taxon>
        <taxon>Micromonosporaceae</taxon>
        <taxon>Dactylosporangium</taxon>
    </lineage>
</organism>
<dbReference type="InterPro" id="IPR029058">
    <property type="entry name" value="AB_hydrolase_fold"/>
</dbReference>
<dbReference type="EMBL" id="BAAARV010000075">
    <property type="protein sequence ID" value="GAA2374212.1"/>
    <property type="molecule type" value="Genomic_DNA"/>
</dbReference>
<dbReference type="InterPro" id="IPR010297">
    <property type="entry name" value="DUF900_hydrolase"/>
</dbReference>
<dbReference type="Pfam" id="PF05990">
    <property type="entry name" value="DUF900"/>
    <property type="match status" value="1"/>
</dbReference>
<proteinExistence type="predicted"/>
<dbReference type="Proteomes" id="UP001501444">
    <property type="component" value="Unassembled WGS sequence"/>
</dbReference>
<dbReference type="RefSeq" id="WP_344617580.1">
    <property type="nucleotide sequence ID" value="NZ_BAAARV010000075.1"/>
</dbReference>
<evidence type="ECO:0000313" key="2">
    <source>
        <dbReference type="Proteomes" id="UP001501444"/>
    </source>
</evidence>
<accession>A0ABP5UC57</accession>
<dbReference type="Gene3D" id="3.40.50.1820">
    <property type="entry name" value="alpha/beta hydrolase"/>
    <property type="match status" value="1"/>
</dbReference>
<comment type="caution">
    <text evidence="1">The sequence shown here is derived from an EMBL/GenBank/DDBJ whole genome shotgun (WGS) entry which is preliminary data.</text>
</comment>
<sequence length="419" mass="45276">MDATRLMVDAVALLWPELPDEPDGFADAALVALRELDRARREDTAAEPAARQGVLDAFATRPAALARLREVSDRLVEAELGRGLESTIPGAVEHERYVEIPVYYATDRAPTGKTEPGERYGGERGELTFGVARVSIPDDHRMGALEKPRLWRLEFRQNPDKHVVLLGLEELDDLGFAARAKAATDGGDVLLFVHGYNVGFADAARRAAQLAYDLNFAGVPMLYSWPSRAQTAAYLVDQNNSMWTHGHFMRFLRLVLDGLGAARVHTLAHSMGNRVLTDGLAALGPDPMTPVGQVVFAAPDVDAGVFEQLAAAFAGLAARCTLYASDNDRALWASKGLVDAPRAGQAGAGILVVDGVDTVDASELDTGLLGHSYYGDRTRVLSDVFSLIRHGLPPGERFGMRGRTNAAGRGYWLFSPQAD</sequence>
<protein>
    <recommendedName>
        <fullName evidence="3">Alpha/beta hydrolase</fullName>
    </recommendedName>
</protein>
<dbReference type="PANTHER" id="PTHR36513:SF1">
    <property type="entry name" value="TRANSMEMBRANE PROTEIN"/>
    <property type="match status" value="1"/>
</dbReference>
<keyword evidence="2" id="KW-1185">Reference proteome</keyword>
<dbReference type="PANTHER" id="PTHR36513">
    <property type="entry name" value="ABC TRANSMEMBRANE TYPE-1 DOMAIN-CONTAINING PROTEIN"/>
    <property type="match status" value="1"/>
</dbReference>
<gene>
    <name evidence="1" type="ORF">GCM10010170_077160</name>
</gene>
<evidence type="ECO:0000313" key="1">
    <source>
        <dbReference type="EMBL" id="GAA2374212.1"/>
    </source>
</evidence>
<reference evidence="2" key="1">
    <citation type="journal article" date="2019" name="Int. J. Syst. Evol. Microbiol.">
        <title>The Global Catalogue of Microorganisms (GCM) 10K type strain sequencing project: providing services to taxonomists for standard genome sequencing and annotation.</title>
        <authorList>
            <consortium name="The Broad Institute Genomics Platform"/>
            <consortium name="The Broad Institute Genome Sequencing Center for Infectious Disease"/>
            <person name="Wu L."/>
            <person name="Ma J."/>
        </authorList>
    </citation>
    <scope>NUCLEOTIDE SEQUENCE [LARGE SCALE GENOMIC DNA]</scope>
    <source>
        <strain evidence="2">JCM 3272</strain>
    </source>
</reference>